<gene>
    <name evidence="1" type="ORF">DILT_LOCUS18556</name>
</gene>
<evidence type="ECO:0000313" key="1">
    <source>
        <dbReference type="EMBL" id="VDN41462.1"/>
    </source>
</evidence>
<organism evidence="1 2">
    <name type="scientific">Dibothriocephalus latus</name>
    <name type="common">Fish tapeworm</name>
    <name type="synonym">Diphyllobothrium latum</name>
    <dbReference type="NCBI Taxonomy" id="60516"/>
    <lineage>
        <taxon>Eukaryota</taxon>
        <taxon>Metazoa</taxon>
        <taxon>Spiralia</taxon>
        <taxon>Lophotrochozoa</taxon>
        <taxon>Platyhelminthes</taxon>
        <taxon>Cestoda</taxon>
        <taxon>Eucestoda</taxon>
        <taxon>Diphyllobothriidea</taxon>
        <taxon>Diphyllobothriidae</taxon>
        <taxon>Dibothriocephalus</taxon>
    </lineage>
</organism>
<keyword evidence="2" id="KW-1185">Reference proteome</keyword>
<dbReference type="EMBL" id="UYRU01101476">
    <property type="protein sequence ID" value="VDN41462.1"/>
    <property type="molecule type" value="Genomic_DNA"/>
</dbReference>
<dbReference type="OrthoDB" id="272392at2759"/>
<accession>A0A3P7RD40</accession>
<reference evidence="1 2" key="1">
    <citation type="submission" date="2018-11" db="EMBL/GenBank/DDBJ databases">
        <authorList>
            <consortium name="Pathogen Informatics"/>
        </authorList>
    </citation>
    <scope>NUCLEOTIDE SEQUENCE [LARGE SCALE GENOMIC DNA]</scope>
</reference>
<evidence type="ECO:0000313" key="2">
    <source>
        <dbReference type="Proteomes" id="UP000281553"/>
    </source>
</evidence>
<proteinExistence type="predicted"/>
<name>A0A3P7RD40_DIBLA</name>
<sequence length="67" mass="7642">MDKEEDISSTGCGARHEFSSAKDFNADSIVCLYHVNLSVLARMLIEYSQHALLRLDIRSEAELKEKR</sequence>
<dbReference type="Proteomes" id="UP000281553">
    <property type="component" value="Unassembled WGS sequence"/>
</dbReference>
<dbReference type="AlphaFoldDB" id="A0A3P7RD40"/>
<protein>
    <submittedName>
        <fullName evidence="1">Uncharacterized protein</fullName>
    </submittedName>
</protein>